<sequence>MKPATNAVKQFDNLVYLDDYIDTIEAVPLDLQRNFTLMRELDGYAQDLMENVSKEAICLIDNMKYMDPNLRLDKLKNLSQTLTETLKRGEEKVALAKSTFEAVDRHCNRLDADLVKFEEDQTIGDSRITTLPGLQPSARSLKEGTDVRERVAKRLERKEVKGDRKINKKRKAVKETNHHGTPPPASVRTQTLKESKLKNLDKEKTKSAYNSSKNGKPKNIVIPDMPIDPNEPLYCYCQQISYGEMVACDNTDCEVEWFHLACVDLKTVPKGTTKEVNGTVLVDQFLKEALSILKHADTSLCNNTIQDEAVVETEQEDAVTWKLKLTPTMMTLETRILTISELEKVLESIRTNVKPQPPKFRDKKRVNSDGFDISYFQYIIKPVLKLSSVISIPHNEQLSQYNSMQLIRHCVQSFIDCGYSFFLDVPSLIANTEMILSKPGAAKENRVETLLILSICTLMIRHTTIHHRGDLNISNSLMQAYYSQARQLLQDLFDVHHTLVVQSMFILSLFPQGHTHLFSPTRIKSPLLTIAIRMGLAMDLHKLDKERDLKEPEQKEKLRRFAWMLLCSDYYSDWNSTGNHGFIQVEDWHVDFPQPLLPSEHNMIKKIEFFSQYCRVIMIRKLELFKSAYMISLQSTKALKSGLDEQLFKTYFNTPDMFKLNLDDSNQIYSKNDLESLLLHELYCHTQLFAQLPFLPSRYFQDFILTKSSNLQPIIYQQHQQPIVNLSTDLEFYCLVGCLSVINHYTQTLEALTSIDTIGCHHSPVYGAIVTIHLYLIIQNSCQYNEIRTICQINLVRSYRILRQATSIYTDPTIQYLESILVTHNVISKEDTPICTLNKRASELIRSLKAKTSLLKQEDEQ</sequence>
<feature type="region of interest" description="Disordered" evidence="2">
    <location>
        <begin position="159"/>
        <end position="191"/>
    </location>
</feature>
<dbReference type="Gene3D" id="3.30.40.10">
    <property type="entry name" value="Zinc/RING finger domain, C3HC4 (zinc finger)"/>
    <property type="match status" value="1"/>
</dbReference>
<dbReference type="EMBL" id="BAABUK010000006">
    <property type="protein sequence ID" value="GAA5810030.1"/>
    <property type="molecule type" value="Genomic_DNA"/>
</dbReference>
<keyword evidence="1" id="KW-0156">Chromatin regulator</keyword>
<dbReference type="PANTHER" id="PTHR10333">
    <property type="entry name" value="INHIBITOR OF GROWTH PROTEIN"/>
    <property type="match status" value="1"/>
</dbReference>
<dbReference type="PANTHER" id="PTHR10333:SF42">
    <property type="entry name" value="INHIBITOR OF GROWTH PROTEIN 5"/>
    <property type="match status" value="1"/>
</dbReference>
<evidence type="ECO:0000256" key="1">
    <source>
        <dbReference type="ARBA" id="ARBA00022853"/>
    </source>
</evidence>
<dbReference type="CDD" id="cd12148">
    <property type="entry name" value="fungal_TF_MHR"/>
    <property type="match status" value="1"/>
</dbReference>
<dbReference type="InterPro" id="IPR013083">
    <property type="entry name" value="Znf_RING/FYVE/PHD"/>
</dbReference>
<gene>
    <name evidence="4" type="ORF">MFLAVUS_003446</name>
</gene>
<dbReference type="CDD" id="cd16859">
    <property type="entry name" value="ING_ING4_5"/>
    <property type="match status" value="1"/>
</dbReference>
<dbReference type="InterPro" id="IPR028651">
    <property type="entry name" value="ING_fam"/>
</dbReference>
<proteinExistence type="predicted"/>
<dbReference type="InterPro" id="IPR024610">
    <property type="entry name" value="ING_N_histone-binding"/>
</dbReference>
<keyword evidence="5" id="KW-1185">Reference proteome</keyword>
<organism evidence="4 5">
    <name type="scientific">Mucor flavus</name>
    <dbReference type="NCBI Taxonomy" id="439312"/>
    <lineage>
        <taxon>Eukaryota</taxon>
        <taxon>Fungi</taxon>
        <taxon>Fungi incertae sedis</taxon>
        <taxon>Mucoromycota</taxon>
        <taxon>Mucoromycotina</taxon>
        <taxon>Mucoromycetes</taxon>
        <taxon>Mucorales</taxon>
        <taxon>Mucorineae</taxon>
        <taxon>Mucoraceae</taxon>
        <taxon>Mucor</taxon>
    </lineage>
</organism>
<dbReference type="CDD" id="cd15505">
    <property type="entry name" value="PHD_ING"/>
    <property type="match status" value="1"/>
</dbReference>
<comment type="caution">
    <text evidence="4">The sequence shown here is derived from an EMBL/GenBank/DDBJ whole genome shotgun (WGS) entry which is preliminary data.</text>
</comment>
<dbReference type="SMART" id="SM01408">
    <property type="entry name" value="ING"/>
    <property type="match status" value="1"/>
</dbReference>
<protein>
    <recommendedName>
        <fullName evidence="3">Inhibitor of growth protein N-terminal histone-binding domain-containing protein</fullName>
    </recommendedName>
</protein>
<dbReference type="InterPro" id="IPR011011">
    <property type="entry name" value="Znf_FYVE_PHD"/>
</dbReference>
<evidence type="ECO:0000313" key="5">
    <source>
        <dbReference type="Proteomes" id="UP001473302"/>
    </source>
</evidence>
<dbReference type="Proteomes" id="UP001473302">
    <property type="component" value="Unassembled WGS sequence"/>
</dbReference>
<evidence type="ECO:0000256" key="2">
    <source>
        <dbReference type="SAM" id="MobiDB-lite"/>
    </source>
</evidence>
<evidence type="ECO:0000313" key="4">
    <source>
        <dbReference type="EMBL" id="GAA5810030.1"/>
    </source>
</evidence>
<name>A0ABP9YT51_9FUNG</name>
<feature type="domain" description="Inhibitor of growth protein N-terminal histone-binding" evidence="3">
    <location>
        <begin position="16"/>
        <end position="117"/>
    </location>
</feature>
<dbReference type="SUPFAM" id="SSF57903">
    <property type="entry name" value="FYVE/PHD zinc finger"/>
    <property type="match status" value="1"/>
</dbReference>
<dbReference type="Gene3D" id="6.10.140.1740">
    <property type="match status" value="1"/>
</dbReference>
<evidence type="ECO:0000259" key="3">
    <source>
        <dbReference type="SMART" id="SM01408"/>
    </source>
</evidence>
<reference evidence="4 5" key="1">
    <citation type="submission" date="2024-04" db="EMBL/GenBank/DDBJ databases">
        <title>genome sequences of Mucor flavus KT1a and Helicostylum pulchrum KT1b strains isolated from the surface of a dry-aged beef.</title>
        <authorList>
            <person name="Toyotome T."/>
            <person name="Hosono M."/>
            <person name="Torimaru M."/>
            <person name="Fukuda K."/>
            <person name="Mikami N."/>
        </authorList>
    </citation>
    <scope>NUCLEOTIDE SEQUENCE [LARGE SCALE GENOMIC DNA]</scope>
    <source>
        <strain evidence="4 5">KT1a</strain>
    </source>
</reference>
<dbReference type="Pfam" id="PF12998">
    <property type="entry name" value="ING"/>
    <property type="match status" value="1"/>
</dbReference>
<accession>A0ABP9YT51</accession>